<dbReference type="OrthoDB" id="6623964at2"/>
<reference evidence="1 2" key="1">
    <citation type="submission" date="2018-01" db="EMBL/GenBank/DDBJ databases">
        <title>Complete genome sequences of 14 Citrobacter spp. isolated from plant in Canada.</title>
        <authorList>
            <person name="Bhandare S.G."/>
            <person name="Colavecchio A."/>
            <person name="Jeukens J."/>
            <person name="Emond-Rheault J.-G."/>
            <person name="Freschi L."/>
            <person name="Hamel J."/>
            <person name="Kukavica-Ibrulj I."/>
            <person name="Levesque R."/>
            <person name="Goodridge L."/>
        </authorList>
    </citation>
    <scope>NUCLEOTIDE SEQUENCE [LARGE SCALE GENOMIC DNA]</scope>
    <source>
        <strain evidence="1 2">S1285</strain>
    </source>
</reference>
<name>A0A2S4RRS1_CITAM</name>
<gene>
    <name evidence="1" type="ORF">C3430_23970</name>
</gene>
<evidence type="ECO:0008006" key="3">
    <source>
        <dbReference type="Google" id="ProtNLM"/>
    </source>
</evidence>
<dbReference type="Proteomes" id="UP000237003">
    <property type="component" value="Unassembled WGS sequence"/>
</dbReference>
<accession>A0A2S4RRS1</accession>
<evidence type="ECO:0000313" key="1">
    <source>
        <dbReference type="EMBL" id="POU61387.1"/>
    </source>
</evidence>
<dbReference type="InterPro" id="IPR029044">
    <property type="entry name" value="Nucleotide-diphossugar_trans"/>
</dbReference>
<sequence>MHIYTYWVNTTNRAMPVYLQLCMQTWIKAIPGVKVSMINHENVHQFVPKALLTRSFYQLPLAMQSDVVSVWVLASRGGFFLDVDTIMTVNPFSGNAFDASKLYAFGYQEKKQIHLAILLCQQQKNPLLYAWATEIAKKIAQPLPSPLPWDWVGNSIINSLLAAESMADHYQILEAEDYGNILELSVADESPYNRYIKFYFTPPTHSLTNTLKKVKGGMISLHNSWTPEIYRRATLQDIIKSRESLMLSHLLLNILEAQNLSRHRRAV</sequence>
<dbReference type="AlphaFoldDB" id="A0A2S4RRS1"/>
<dbReference type="GO" id="GO:0016757">
    <property type="term" value="F:glycosyltransferase activity"/>
    <property type="evidence" value="ECO:0007669"/>
    <property type="project" value="InterPro"/>
</dbReference>
<evidence type="ECO:0000313" key="2">
    <source>
        <dbReference type="Proteomes" id="UP000237003"/>
    </source>
</evidence>
<protein>
    <recommendedName>
        <fullName evidence="3">Mannosyltransferase OCH1 and related enzymes</fullName>
    </recommendedName>
</protein>
<organism evidence="1 2">
    <name type="scientific">Citrobacter amalonaticus</name>
    <dbReference type="NCBI Taxonomy" id="35703"/>
    <lineage>
        <taxon>Bacteria</taxon>
        <taxon>Pseudomonadati</taxon>
        <taxon>Pseudomonadota</taxon>
        <taxon>Gammaproteobacteria</taxon>
        <taxon>Enterobacterales</taxon>
        <taxon>Enterobacteriaceae</taxon>
        <taxon>Citrobacter</taxon>
    </lineage>
</organism>
<dbReference type="RefSeq" id="WP_103776878.1">
    <property type="nucleotide sequence ID" value="NZ_PQLX01000012.1"/>
</dbReference>
<dbReference type="Pfam" id="PF05704">
    <property type="entry name" value="Caps_synth"/>
    <property type="match status" value="1"/>
</dbReference>
<dbReference type="SUPFAM" id="SSF53448">
    <property type="entry name" value="Nucleotide-diphospho-sugar transferases"/>
    <property type="match status" value="1"/>
</dbReference>
<dbReference type="EMBL" id="PQLX01000012">
    <property type="protein sequence ID" value="POU61387.1"/>
    <property type="molecule type" value="Genomic_DNA"/>
</dbReference>
<comment type="caution">
    <text evidence="1">The sequence shown here is derived from an EMBL/GenBank/DDBJ whole genome shotgun (WGS) entry which is preliminary data.</text>
</comment>
<dbReference type="Gene3D" id="3.90.550.20">
    <property type="match status" value="1"/>
</dbReference>
<dbReference type="InterPro" id="IPR008441">
    <property type="entry name" value="AfumC-like_glycosyl_Trfase"/>
</dbReference>
<proteinExistence type="predicted"/>